<dbReference type="Pfam" id="PF00491">
    <property type="entry name" value="Arginase"/>
    <property type="match status" value="1"/>
</dbReference>
<dbReference type="PANTHER" id="PTHR11358:SF26">
    <property type="entry name" value="GUANIDINO ACID HYDROLASE, MITOCHONDRIAL"/>
    <property type="match status" value="1"/>
</dbReference>
<dbReference type="SUPFAM" id="SSF52768">
    <property type="entry name" value="Arginase/deacetylase"/>
    <property type="match status" value="1"/>
</dbReference>
<evidence type="ECO:0000256" key="1">
    <source>
        <dbReference type="ARBA" id="ARBA00009227"/>
    </source>
</evidence>
<dbReference type="NCBIfam" id="TIGR01230">
    <property type="entry name" value="agmatinase"/>
    <property type="match status" value="1"/>
</dbReference>
<proteinExistence type="inferred from homology"/>
<dbReference type="InterPro" id="IPR020855">
    <property type="entry name" value="Ureohydrolase_Mn_BS"/>
</dbReference>
<dbReference type="PROSITE" id="PS51409">
    <property type="entry name" value="ARGINASE_2"/>
    <property type="match status" value="1"/>
</dbReference>
<dbReference type="EC" id="3.5.3.11" evidence="5"/>
<dbReference type="CDD" id="cd11592">
    <property type="entry name" value="Agmatinase_PAH"/>
    <property type="match status" value="1"/>
</dbReference>
<keyword evidence="3 4" id="KW-0378">Hydrolase</keyword>
<name>A0ABV7WNT2_9GAMM</name>
<gene>
    <name evidence="5" type="primary">speB</name>
    <name evidence="5" type="ORF">ACFOND_04600</name>
</gene>
<keyword evidence="6" id="KW-1185">Reference proteome</keyword>
<dbReference type="Proteomes" id="UP001595710">
    <property type="component" value="Unassembled WGS sequence"/>
</dbReference>
<dbReference type="InterPro" id="IPR023696">
    <property type="entry name" value="Ureohydrolase_dom_sf"/>
</dbReference>
<evidence type="ECO:0000313" key="6">
    <source>
        <dbReference type="Proteomes" id="UP001595710"/>
    </source>
</evidence>
<dbReference type="PANTHER" id="PTHR11358">
    <property type="entry name" value="ARGINASE/AGMATINASE"/>
    <property type="match status" value="1"/>
</dbReference>
<evidence type="ECO:0000256" key="3">
    <source>
        <dbReference type="ARBA" id="ARBA00022801"/>
    </source>
</evidence>
<organism evidence="5 6">
    <name type="scientific">Reinekea marina</name>
    <dbReference type="NCBI Taxonomy" id="1310421"/>
    <lineage>
        <taxon>Bacteria</taxon>
        <taxon>Pseudomonadati</taxon>
        <taxon>Pseudomonadota</taxon>
        <taxon>Gammaproteobacteria</taxon>
        <taxon>Oceanospirillales</taxon>
        <taxon>Saccharospirillaceae</taxon>
        <taxon>Reinekea</taxon>
    </lineage>
</organism>
<evidence type="ECO:0000313" key="5">
    <source>
        <dbReference type="EMBL" id="MFC3700913.1"/>
    </source>
</evidence>
<reference evidence="6" key="1">
    <citation type="journal article" date="2019" name="Int. J. Syst. Evol. Microbiol.">
        <title>The Global Catalogue of Microorganisms (GCM) 10K type strain sequencing project: providing services to taxonomists for standard genome sequencing and annotation.</title>
        <authorList>
            <consortium name="The Broad Institute Genomics Platform"/>
            <consortium name="The Broad Institute Genome Sequencing Center for Infectious Disease"/>
            <person name="Wu L."/>
            <person name="Ma J."/>
        </authorList>
    </citation>
    <scope>NUCLEOTIDE SEQUENCE [LARGE SCALE GENOMIC DNA]</scope>
    <source>
        <strain evidence="6">CECT 8288</strain>
    </source>
</reference>
<dbReference type="GO" id="GO:0008783">
    <property type="term" value="F:agmatinase activity"/>
    <property type="evidence" value="ECO:0007669"/>
    <property type="project" value="UniProtKB-EC"/>
</dbReference>
<dbReference type="NCBIfam" id="NF002564">
    <property type="entry name" value="PRK02190.1"/>
    <property type="match status" value="1"/>
</dbReference>
<sequence>MKDDFNQYNSGDLAFTRQNPYGTEIEAMYSGATSFMRRRYSRDLTNVDVAVIGVPFDLATSNRPGARFGPRSVRAASTQLSWARPWPWLEDPFETLNVVDYGDCVFDPGQPETIAPTIERWYDHILSQGVKPLSIGGDHFVSYPIIKALAKKHGPISLIHFDAHCDTWPDKEGRVDHGTMFYHAAKQGIVDATASVQVGMRTVNDLDLGYKVLDALWLHEQGVDVALRVIKETVGNKPTYITFDIDFLDPSCAPGTGTPVCGGFDTITAIKLLHGLQGVNLIGADVVEVAPAYDHAEITALAGATIATNLVCLMAETMKRKAQS</sequence>
<comment type="caution">
    <text evidence="5">The sequence shown here is derived from an EMBL/GenBank/DDBJ whole genome shotgun (WGS) entry which is preliminary data.</text>
</comment>
<dbReference type="RefSeq" id="WP_290280386.1">
    <property type="nucleotide sequence ID" value="NZ_JAUFQI010000001.1"/>
</dbReference>
<evidence type="ECO:0000256" key="2">
    <source>
        <dbReference type="ARBA" id="ARBA00022723"/>
    </source>
</evidence>
<dbReference type="PROSITE" id="PS01053">
    <property type="entry name" value="ARGINASE_1"/>
    <property type="match status" value="1"/>
</dbReference>
<keyword evidence="2" id="KW-0479">Metal-binding</keyword>
<accession>A0ABV7WNT2</accession>
<dbReference type="Gene3D" id="3.40.800.10">
    <property type="entry name" value="Ureohydrolase domain"/>
    <property type="match status" value="1"/>
</dbReference>
<dbReference type="PRINTS" id="PR00116">
    <property type="entry name" value="ARGINASE"/>
</dbReference>
<dbReference type="EMBL" id="JBHRYN010000007">
    <property type="protein sequence ID" value="MFC3700913.1"/>
    <property type="molecule type" value="Genomic_DNA"/>
</dbReference>
<dbReference type="InterPro" id="IPR006035">
    <property type="entry name" value="Ureohydrolase"/>
</dbReference>
<dbReference type="PIRSF" id="PIRSF036979">
    <property type="entry name" value="Arginase"/>
    <property type="match status" value="1"/>
</dbReference>
<protein>
    <submittedName>
        <fullName evidence="5">Agmatinase</fullName>
        <ecNumber evidence="5">3.5.3.11</ecNumber>
    </submittedName>
</protein>
<evidence type="ECO:0000256" key="4">
    <source>
        <dbReference type="RuleBase" id="RU003684"/>
    </source>
</evidence>
<comment type="similarity">
    <text evidence="1">Belongs to the arginase family. Agmatinase subfamily.</text>
</comment>
<dbReference type="InterPro" id="IPR005925">
    <property type="entry name" value="Agmatinase-rel"/>
</dbReference>